<dbReference type="GO" id="GO:0005509">
    <property type="term" value="F:calcium ion binding"/>
    <property type="evidence" value="ECO:0007669"/>
    <property type="project" value="InterPro"/>
</dbReference>
<dbReference type="InterPro" id="IPR011992">
    <property type="entry name" value="EF-hand-dom_pair"/>
</dbReference>
<protein>
    <submittedName>
        <fullName evidence="3">Putative EF-hand domain pair protein</fullName>
    </submittedName>
</protein>
<dbReference type="Gramene" id="rna17539">
    <property type="protein sequence ID" value="RHN69110.1"/>
    <property type="gene ID" value="gene17539"/>
</dbReference>
<dbReference type="AlphaFoldDB" id="A0A396IUM0"/>
<evidence type="ECO:0000313" key="4">
    <source>
        <dbReference type="Proteomes" id="UP000265566"/>
    </source>
</evidence>
<gene>
    <name evidence="3" type="ORF">MtrunA17_Chr3g0121181</name>
</gene>
<feature type="domain" description="EF-hand" evidence="2">
    <location>
        <begin position="15"/>
        <end position="47"/>
    </location>
</feature>
<organism evidence="3 4">
    <name type="scientific">Medicago truncatula</name>
    <name type="common">Barrel medic</name>
    <name type="synonym">Medicago tribuloides</name>
    <dbReference type="NCBI Taxonomy" id="3880"/>
    <lineage>
        <taxon>Eukaryota</taxon>
        <taxon>Viridiplantae</taxon>
        <taxon>Streptophyta</taxon>
        <taxon>Embryophyta</taxon>
        <taxon>Tracheophyta</taxon>
        <taxon>Spermatophyta</taxon>
        <taxon>Magnoliopsida</taxon>
        <taxon>eudicotyledons</taxon>
        <taxon>Gunneridae</taxon>
        <taxon>Pentapetalae</taxon>
        <taxon>rosids</taxon>
        <taxon>fabids</taxon>
        <taxon>Fabales</taxon>
        <taxon>Fabaceae</taxon>
        <taxon>Papilionoideae</taxon>
        <taxon>50 kb inversion clade</taxon>
        <taxon>NPAAA clade</taxon>
        <taxon>Hologalegina</taxon>
        <taxon>IRL clade</taxon>
        <taxon>Trifolieae</taxon>
        <taxon>Medicago</taxon>
    </lineage>
</organism>
<evidence type="ECO:0000256" key="1">
    <source>
        <dbReference type="ARBA" id="ARBA00022837"/>
    </source>
</evidence>
<dbReference type="Proteomes" id="UP000265566">
    <property type="component" value="Chromosome 3"/>
</dbReference>
<dbReference type="InterPro" id="IPR002048">
    <property type="entry name" value="EF_hand_dom"/>
</dbReference>
<name>A0A396IUM0_MEDTR</name>
<dbReference type="SUPFAM" id="SSF47473">
    <property type="entry name" value="EF-hand"/>
    <property type="match status" value="1"/>
</dbReference>
<reference evidence="4" key="1">
    <citation type="journal article" date="2018" name="Nat. Plants">
        <title>Whole-genome landscape of Medicago truncatula symbiotic genes.</title>
        <authorList>
            <person name="Pecrix Y."/>
            <person name="Staton S.E."/>
            <person name="Sallet E."/>
            <person name="Lelandais-Briere C."/>
            <person name="Moreau S."/>
            <person name="Carrere S."/>
            <person name="Blein T."/>
            <person name="Jardinaud M.F."/>
            <person name="Latrasse D."/>
            <person name="Zouine M."/>
            <person name="Zahm M."/>
            <person name="Kreplak J."/>
            <person name="Mayjonade B."/>
            <person name="Satge C."/>
            <person name="Perez M."/>
            <person name="Cauet S."/>
            <person name="Marande W."/>
            <person name="Chantry-Darmon C."/>
            <person name="Lopez-Roques C."/>
            <person name="Bouchez O."/>
            <person name="Berard A."/>
            <person name="Debelle F."/>
            <person name="Munos S."/>
            <person name="Bendahmane A."/>
            <person name="Berges H."/>
            <person name="Niebel A."/>
            <person name="Buitink J."/>
            <person name="Frugier F."/>
            <person name="Benhamed M."/>
            <person name="Crespi M."/>
            <person name="Gouzy J."/>
            <person name="Gamas P."/>
        </authorList>
    </citation>
    <scope>NUCLEOTIDE SEQUENCE [LARGE SCALE GENOMIC DNA]</scope>
    <source>
        <strain evidence="4">cv. Jemalong A17</strain>
    </source>
</reference>
<dbReference type="Pfam" id="PF00036">
    <property type="entry name" value="EF-hand_1"/>
    <property type="match status" value="1"/>
</dbReference>
<dbReference type="InterPro" id="IPR018247">
    <property type="entry name" value="EF_Hand_1_Ca_BS"/>
</dbReference>
<dbReference type="Gene3D" id="1.10.238.10">
    <property type="entry name" value="EF-hand"/>
    <property type="match status" value="1"/>
</dbReference>
<dbReference type="SMART" id="SM00054">
    <property type="entry name" value="EFh"/>
    <property type="match status" value="1"/>
</dbReference>
<evidence type="ECO:0000313" key="3">
    <source>
        <dbReference type="EMBL" id="RHN69110.1"/>
    </source>
</evidence>
<comment type="caution">
    <text evidence="3">The sequence shown here is derived from an EMBL/GenBank/DDBJ whole genome shotgun (WGS) entry which is preliminary data.</text>
</comment>
<evidence type="ECO:0000259" key="2">
    <source>
        <dbReference type="PROSITE" id="PS50222"/>
    </source>
</evidence>
<proteinExistence type="predicted"/>
<dbReference type="EMBL" id="PSQE01000003">
    <property type="protein sequence ID" value="RHN69110.1"/>
    <property type="molecule type" value="Genomic_DNA"/>
</dbReference>
<keyword evidence="1" id="KW-0106">Calcium</keyword>
<accession>A0A396IUM0</accession>
<sequence length="47" mass="5281">MDSSNSFKTSFGEECSLAKCGRMIGCVDTDGDGRIDFDEFRIMMMDM</sequence>
<dbReference type="PROSITE" id="PS50222">
    <property type="entry name" value="EF_HAND_2"/>
    <property type="match status" value="1"/>
</dbReference>
<dbReference type="PROSITE" id="PS00018">
    <property type="entry name" value="EF_HAND_1"/>
    <property type="match status" value="1"/>
</dbReference>